<evidence type="ECO:0000259" key="8">
    <source>
        <dbReference type="Pfam" id="PF01494"/>
    </source>
</evidence>
<comment type="cofactor">
    <cofactor evidence="1">
        <name>FAD</name>
        <dbReference type="ChEBI" id="CHEBI:57692"/>
    </cofactor>
</comment>
<keyword evidence="5" id="KW-0274">FAD</keyword>
<dbReference type="NCBIfam" id="TIGR01984">
    <property type="entry name" value="UbiH"/>
    <property type="match status" value="1"/>
</dbReference>
<evidence type="ECO:0000256" key="6">
    <source>
        <dbReference type="ARBA" id="ARBA00023002"/>
    </source>
</evidence>
<dbReference type="InterPro" id="IPR010971">
    <property type="entry name" value="UbiH/COQ6"/>
</dbReference>
<dbReference type="GO" id="GO:0006744">
    <property type="term" value="P:ubiquinone biosynthetic process"/>
    <property type="evidence" value="ECO:0007669"/>
    <property type="project" value="UniProtKB-UniPathway"/>
</dbReference>
<sequence length="416" mass="45529">MIKHYDLVIAGGGMVGASLACALLPVAQALQLKIALVELQPLPPPDESRFQPSYDARSTALAYGARSFYQATGVWQRLQEHLTPIEHIHVSDRGHFGATRLHAADEQVPALGYVVENHWLGQVLLDHIRKDRSGCLDFICPAEIESFTPGEGCSLLSVKTPDAQLQLQAELAVIADGGRSGLREALGISCEEHHYDQHALVANISLDRPHQQVAYERFTDSGPMALLPGETLDGEFRCGLVWTLPDEDVADVLALDDVAFLQQLQQTFGYRAGRFMRVGERYSYPLKLTLAQEQVRAGLVVLGNAAHALHPIAGQGYNLALRGVTDLAENLIASRQMGISLGDLARLQTYEQQRKADQLRTIGFSDKTMRLFSNPNPILSLGRSLGLQFLDICPLGKTLFARAAMGLNSPALQLPR</sequence>
<dbReference type="Gene3D" id="3.50.50.60">
    <property type="entry name" value="FAD/NAD(P)-binding domain"/>
    <property type="match status" value="2"/>
</dbReference>
<dbReference type="NCBIfam" id="TIGR01988">
    <property type="entry name" value="Ubi-OHases"/>
    <property type="match status" value="1"/>
</dbReference>
<dbReference type="UniPathway" id="UPA00232"/>
<proteinExistence type="inferred from homology"/>
<accession>A0A5J6L9Y7</accession>
<dbReference type="EMBL" id="CP044222">
    <property type="protein sequence ID" value="QEW05196.1"/>
    <property type="molecule type" value="Genomic_DNA"/>
</dbReference>
<evidence type="ECO:0000313" key="10">
    <source>
        <dbReference type="Proteomes" id="UP000325606"/>
    </source>
</evidence>
<evidence type="ECO:0000256" key="7">
    <source>
        <dbReference type="ARBA" id="ARBA00023033"/>
    </source>
</evidence>
<feature type="domain" description="FAD-binding" evidence="8">
    <location>
        <begin position="52"/>
        <end position="356"/>
    </location>
</feature>
<dbReference type="GO" id="GO:0071949">
    <property type="term" value="F:FAD binding"/>
    <property type="evidence" value="ECO:0007669"/>
    <property type="project" value="InterPro"/>
</dbReference>
<evidence type="ECO:0000256" key="4">
    <source>
        <dbReference type="ARBA" id="ARBA00022630"/>
    </source>
</evidence>
<gene>
    <name evidence="9" type="primary">ubiH</name>
    <name evidence="9" type="synonym">visB</name>
    <name evidence="9" type="ORF">F5I99_01040</name>
</gene>
<keyword evidence="10" id="KW-1185">Reference proteome</keyword>
<evidence type="ECO:0000313" key="9">
    <source>
        <dbReference type="EMBL" id="QEW05196.1"/>
    </source>
</evidence>
<dbReference type="Proteomes" id="UP000325606">
    <property type="component" value="Chromosome"/>
</dbReference>
<dbReference type="RefSeq" id="WP_151053260.1">
    <property type="nucleotide sequence ID" value="NZ_CP044222.1"/>
</dbReference>
<organism evidence="9 10">
    <name type="scientific">Nitrincola iocasae</name>
    <dbReference type="NCBI Taxonomy" id="2614693"/>
    <lineage>
        <taxon>Bacteria</taxon>
        <taxon>Pseudomonadati</taxon>
        <taxon>Pseudomonadota</taxon>
        <taxon>Gammaproteobacteria</taxon>
        <taxon>Oceanospirillales</taxon>
        <taxon>Oceanospirillaceae</taxon>
        <taxon>Nitrincola</taxon>
    </lineage>
</organism>
<dbReference type="Pfam" id="PF01494">
    <property type="entry name" value="FAD_binding_3"/>
    <property type="match status" value="1"/>
</dbReference>
<dbReference type="SUPFAM" id="SSF51905">
    <property type="entry name" value="FAD/NAD(P)-binding domain"/>
    <property type="match status" value="1"/>
</dbReference>
<dbReference type="PANTHER" id="PTHR43876">
    <property type="entry name" value="UBIQUINONE BIOSYNTHESIS MONOOXYGENASE COQ6, MITOCHONDRIAL"/>
    <property type="match status" value="1"/>
</dbReference>
<dbReference type="EC" id="1.14.13.-" evidence="9"/>
<dbReference type="AlphaFoldDB" id="A0A5J6L9Y7"/>
<dbReference type="InterPro" id="IPR011295">
    <property type="entry name" value="UbiH"/>
</dbReference>
<dbReference type="InterPro" id="IPR051205">
    <property type="entry name" value="UbiH/COQ6_monooxygenase"/>
</dbReference>
<evidence type="ECO:0000256" key="5">
    <source>
        <dbReference type="ARBA" id="ARBA00022827"/>
    </source>
</evidence>
<name>A0A5J6L9Y7_9GAMM</name>
<dbReference type="GO" id="GO:0008681">
    <property type="term" value="F:2-octaprenyl-6-methoxyphenol hydroxylase activity"/>
    <property type="evidence" value="ECO:0007669"/>
    <property type="project" value="InterPro"/>
</dbReference>
<dbReference type="PANTHER" id="PTHR43876:SF8">
    <property type="entry name" value="2-OCTAPRENYL-6-METHOXYPHENOL HYDROXYLASE"/>
    <property type="match status" value="1"/>
</dbReference>
<reference evidence="9 10" key="1">
    <citation type="submission" date="2019-09" db="EMBL/GenBank/DDBJ databases">
        <title>Nitrincola iocasae sp. nov., a bacterium isolated from the sediment collected at a cold seep field in South China Sea.</title>
        <authorList>
            <person name="Zhang H."/>
            <person name="Wang H."/>
            <person name="Li C."/>
        </authorList>
    </citation>
    <scope>NUCLEOTIDE SEQUENCE [LARGE SCALE GENOMIC DNA]</scope>
    <source>
        <strain evidence="9 10">KXZD1103</strain>
    </source>
</reference>
<keyword evidence="4" id="KW-0285">Flavoprotein</keyword>
<evidence type="ECO:0000256" key="1">
    <source>
        <dbReference type="ARBA" id="ARBA00001974"/>
    </source>
</evidence>
<keyword evidence="7" id="KW-0503">Monooxygenase</keyword>
<dbReference type="InterPro" id="IPR002938">
    <property type="entry name" value="FAD-bd"/>
</dbReference>
<dbReference type="NCBIfam" id="NF004356">
    <property type="entry name" value="PRK05732.1"/>
    <property type="match status" value="1"/>
</dbReference>
<dbReference type="PRINTS" id="PR00420">
    <property type="entry name" value="RNGMNOXGNASE"/>
</dbReference>
<comment type="pathway">
    <text evidence="2">Cofactor biosynthesis; ubiquinone biosynthesis.</text>
</comment>
<dbReference type="PROSITE" id="PS51257">
    <property type="entry name" value="PROKAR_LIPOPROTEIN"/>
    <property type="match status" value="1"/>
</dbReference>
<evidence type="ECO:0000256" key="2">
    <source>
        <dbReference type="ARBA" id="ARBA00004749"/>
    </source>
</evidence>
<evidence type="ECO:0000256" key="3">
    <source>
        <dbReference type="ARBA" id="ARBA00005349"/>
    </source>
</evidence>
<dbReference type="InterPro" id="IPR036188">
    <property type="entry name" value="FAD/NAD-bd_sf"/>
</dbReference>
<comment type="similarity">
    <text evidence="3">Belongs to the UbiH/COQ6 family.</text>
</comment>
<protein>
    <submittedName>
        <fullName evidence="9">2-octaprenyl-6-methoxyphenyl hydroxylase</fullName>
        <ecNumber evidence="9">1.14.13.-</ecNumber>
    </submittedName>
</protein>
<keyword evidence="6 9" id="KW-0560">Oxidoreductase</keyword>
<dbReference type="KEGG" id="nik:F5I99_01040"/>